<protein>
    <recommendedName>
        <fullName evidence="8">Choline trimethylamine-lyase activating enzyme</fullName>
        <ecNumber evidence="8">1.97.1.-</ecNumber>
    </recommendedName>
    <alternativeName>
        <fullName evidence="8">Choline utilization protein D</fullName>
    </alternativeName>
    <alternativeName>
        <fullName evidence="8">GRE activase CutD</fullName>
    </alternativeName>
    <alternativeName>
        <fullName evidence="8">Glycyl-radical enzyme activating enzyme CutD</fullName>
        <shortName evidence="8">GRE activating enzyme CutD</shortName>
    </alternativeName>
</protein>
<dbReference type="SUPFAM" id="SSF54862">
    <property type="entry name" value="4Fe-4S ferredoxins"/>
    <property type="match status" value="1"/>
</dbReference>
<keyword evidence="11" id="KW-0670">Pyruvate</keyword>
<keyword evidence="3 8" id="KW-0949">S-adenosyl-L-methionine</keyword>
<evidence type="ECO:0000256" key="4">
    <source>
        <dbReference type="ARBA" id="ARBA00022723"/>
    </source>
</evidence>
<dbReference type="InterPro" id="IPR001989">
    <property type="entry name" value="Radical_activat_CS"/>
</dbReference>
<keyword evidence="7 8" id="KW-0411">Iron-sulfur</keyword>
<dbReference type="PROSITE" id="PS51918">
    <property type="entry name" value="RADICAL_SAM"/>
    <property type="match status" value="1"/>
</dbReference>
<accession>A0A1B7JWC8</accession>
<keyword evidence="5 8" id="KW-0560">Oxidoreductase</keyword>
<comment type="pathway">
    <text evidence="8">Amine and polyamine metabolism; choline degradation.</text>
</comment>
<dbReference type="Proteomes" id="UP000078224">
    <property type="component" value="Unassembled WGS sequence"/>
</dbReference>
<dbReference type="SUPFAM" id="SSF102114">
    <property type="entry name" value="Radical SAM enzymes"/>
    <property type="match status" value="1"/>
</dbReference>
<evidence type="ECO:0000313" key="11">
    <source>
        <dbReference type="EMBL" id="OAT52185.1"/>
    </source>
</evidence>
<dbReference type="GO" id="GO:0042426">
    <property type="term" value="P:choline catabolic process"/>
    <property type="evidence" value="ECO:0007669"/>
    <property type="project" value="UniProtKB-UniRule"/>
</dbReference>
<evidence type="ECO:0000256" key="5">
    <source>
        <dbReference type="ARBA" id="ARBA00023002"/>
    </source>
</evidence>
<dbReference type="OrthoDB" id="9782387at2"/>
<feature type="binding site" evidence="8">
    <location>
        <begin position="40"/>
        <end position="42"/>
    </location>
    <ligand>
        <name>S-adenosyl-L-methionine</name>
        <dbReference type="ChEBI" id="CHEBI:59789"/>
    </ligand>
</feature>
<dbReference type="PANTHER" id="PTHR30352">
    <property type="entry name" value="PYRUVATE FORMATE-LYASE-ACTIVATING ENZYME"/>
    <property type="match status" value="1"/>
</dbReference>
<dbReference type="SFLD" id="SFLDS00029">
    <property type="entry name" value="Radical_SAM"/>
    <property type="match status" value="1"/>
</dbReference>
<feature type="binding site" evidence="8">
    <location>
        <position position="60"/>
    </location>
    <ligand>
        <name>[4Fe-4S] cluster</name>
        <dbReference type="ChEBI" id="CHEBI:49883"/>
        <label>2</label>
    </ligand>
</feature>
<feature type="binding site" evidence="8">
    <location>
        <position position="38"/>
    </location>
    <ligand>
        <name>[4Fe-4S] cluster</name>
        <dbReference type="ChEBI" id="CHEBI:49883"/>
        <label>1</label>
        <note>4Fe-4S-S-AdoMet</note>
    </ligand>
</feature>
<dbReference type="InterPro" id="IPR017900">
    <property type="entry name" value="4Fe4S_Fe_S_CS"/>
</dbReference>
<evidence type="ECO:0000259" key="9">
    <source>
        <dbReference type="PROSITE" id="PS51379"/>
    </source>
</evidence>
<dbReference type="Pfam" id="PF04055">
    <property type="entry name" value="Radical_SAM"/>
    <property type="match status" value="1"/>
</dbReference>
<dbReference type="SFLD" id="SFLDG01066">
    <property type="entry name" value="organic_radical-activating_enz"/>
    <property type="match status" value="1"/>
</dbReference>
<comment type="cofactor">
    <cofactor evidence="8">
        <name>[4Fe-4S] cluster</name>
        <dbReference type="ChEBI" id="CHEBI:49883"/>
    </cofactor>
    <text evidence="8">Binds 2 [4Fe-4S] clusters. One cluster is coordinated with 3 cysteines and an exchangeable S-adenosyl-L-methionine.</text>
</comment>
<evidence type="ECO:0000256" key="7">
    <source>
        <dbReference type="ARBA" id="ARBA00023014"/>
    </source>
</evidence>
<evidence type="ECO:0000256" key="2">
    <source>
        <dbReference type="ARBA" id="ARBA00022485"/>
    </source>
</evidence>
<dbReference type="GO" id="GO:0016829">
    <property type="term" value="F:lyase activity"/>
    <property type="evidence" value="ECO:0007669"/>
    <property type="project" value="UniProtKB-KW"/>
</dbReference>
<dbReference type="PATRIC" id="fig|1354272.4.peg.1626"/>
<dbReference type="AlphaFoldDB" id="A0A1B7JWC8"/>
<dbReference type="UniPathway" id="UPA01069"/>
<feature type="binding site" evidence="8">
    <location>
        <position position="105"/>
    </location>
    <ligand>
        <name>[4Fe-4S] cluster</name>
        <dbReference type="ChEBI" id="CHEBI:49883"/>
        <label>2</label>
    </ligand>
</feature>
<evidence type="ECO:0000256" key="8">
    <source>
        <dbReference type="HAMAP-Rule" id="MF_02059"/>
    </source>
</evidence>
<keyword evidence="6 8" id="KW-0408">Iron</keyword>
<dbReference type="RefSeq" id="WP_068440368.1">
    <property type="nucleotide sequence ID" value="NZ_LXEW01000024.1"/>
</dbReference>
<comment type="caution">
    <text evidence="11">The sequence shown here is derived from an EMBL/GenBank/DDBJ whole genome shotgun (WGS) entry which is preliminary data.</text>
</comment>
<dbReference type="EMBL" id="LXEW01000024">
    <property type="protein sequence ID" value="OAT52185.1"/>
    <property type="molecule type" value="Genomic_DNA"/>
</dbReference>
<dbReference type="NCBIfam" id="TIGR02494">
    <property type="entry name" value="PFLE_PFLC"/>
    <property type="match status" value="1"/>
</dbReference>
<feature type="binding site" evidence="8">
    <location>
        <position position="63"/>
    </location>
    <ligand>
        <name>[4Fe-4S] cluster</name>
        <dbReference type="ChEBI" id="CHEBI:49883"/>
        <label>2</label>
    </ligand>
</feature>
<feature type="binding site" evidence="8">
    <location>
        <position position="270"/>
    </location>
    <ligand>
        <name>S-adenosyl-L-methionine</name>
        <dbReference type="ChEBI" id="CHEBI:59789"/>
    </ligand>
</feature>
<feature type="domain" description="Radical SAM core" evidence="10">
    <location>
        <begin position="20"/>
        <end position="308"/>
    </location>
</feature>
<feature type="domain" description="4Fe-4S ferredoxin-type" evidence="9">
    <location>
        <begin position="51"/>
        <end position="80"/>
    </location>
</feature>
<keyword evidence="4 8" id="KW-0479">Metal-binding</keyword>
<sequence length="316" mass="35635">MGTAAEIKGRIFNIQKYSIYDGDGIRTLIFLKGCNIRCPWCANPEGLSSQFQVMFSHDKCVSCGKCVDVCPTGIHYMTANEQGEQVHRVNRNIDCIGCRKCEEVCIGGALDIMGKDVTVAEMMEIIMQDYDFYISSGGGVTIGGGEMSLQTDFAVELLRECKKMMINTAVETQGTTSLANYEKLAQVVDLFLYDIKHIDTHQHKNLFGIGNENVRRNLERLVDLGANVVVRMPLVRGYNDSFDAITGAIEYAIELSKKGNVKRIDILPYHQLGRGKYDKLDMIYPMKKDPTYSAEELDQLEAFFKTFDFDIRLVRH</sequence>
<dbReference type="PANTHER" id="PTHR30352:SF4">
    <property type="entry name" value="PYRUVATE FORMATE-LYASE 2-ACTIVATING ENZYME"/>
    <property type="match status" value="1"/>
</dbReference>
<reference evidence="11 12" key="1">
    <citation type="submission" date="2016-04" db="EMBL/GenBank/DDBJ databases">
        <title>ATOL: Assembling a taxonomically balanced genome-scale reconstruction of the evolutionary history of the Enterobacteriaceae.</title>
        <authorList>
            <person name="Plunkett G.III."/>
            <person name="Neeno-Eckwall E.C."/>
            <person name="Glasner J.D."/>
            <person name="Perna N.T."/>
        </authorList>
    </citation>
    <scope>NUCLEOTIDE SEQUENCE [LARGE SCALE GENOMIC DNA]</scope>
    <source>
        <strain evidence="11 12">ATCC 35613</strain>
    </source>
</reference>
<feature type="binding site" evidence="8">
    <location>
        <position position="66"/>
    </location>
    <ligand>
        <name>[4Fe-4S] cluster</name>
        <dbReference type="ChEBI" id="CHEBI:49883"/>
        <label>2</label>
    </ligand>
</feature>
<dbReference type="InterPro" id="IPR017896">
    <property type="entry name" value="4Fe4S_Fe-S-bd"/>
</dbReference>
<dbReference type="HAMAP" id="MF_02059">
    <property type="entry name" value="Activ_enz_CutD"/>
    <property type="match status" value="1"/>
</dbReference>
<organism evidence="11 12">
    <name type="scientific">Providencia heimbachae ATCC 35613</name>
    <dbReference type="NCBI Taxonomy" id="1354272"/>
    <lineage>
        <taxon>Bacteria</taxon>
        <taxon>Pseudomonadati</taxon>
        <taxon>Pseudomonadota</taxon>
        <taxon>Gammaproteobacteria</taxon>
        <taxon>Enterobacterales</taxon>
        <taxon>Morganellaceae</taxon>
        <taxon>Providencia</taxon>
    </lineage>
</organism>
<dbReference type="InterPro" id="IPR040074">
    <property type="entry name" value="BssD/PflA/YjjW"/>
</dbReference>
<comment type="similarity">
    <text evidence="1 8">Belongs to the organic radical-activating enzymes family.</text>
</comment>
<feature type="domain" description="4Fe-4S ferredoxin-type" evidence="9">
    <location>
        <begin position="85"/>
        <end position="115"/>
    </location>
</feature>
<dbReference type="PIRSF" id="PIRSF000371">
    <property type="entry name" value="PFL_act_enz"/>
    <property type="match status" value="1"/>
</dbReference>
<proteinExistence type="inferred from homology"/>
<dbReference type="InterPro" id="IPR058240">
    <property type="entry name" value="rSAM_sf"/>
</dbReference>
<dbReference type="PROSITE" id="PS51379">
    <property type="entry name" value="4FE4S_FER_2"/>
    <property type="match status" value="2"/>
</dbReference>
<evidence type="ECO:0000256" key="6">
    <source>
        <dbReference type="ARBA" id="ARBA00023004"/>
    </source>
</evidence>
<comment type="catalytic activity">
    <reaction evidence="8">
        <text>glycyl-[protein] + reduced [flavodoxin] + S-adenosyl-L-methionine = glycin-2-yl radical-[protein] + semiquinone [flavodoxin] + 5'-deoxyadenosine + L-methionine + H(+)</text>
        <dbReference type="Rhea" id="RHEA:61976"/>
        <dbReference type="Rhea" id="RHEA-COMP:10622"/>
        <dbReference type="Rhea" id="RHEA-COMP:14480"/>
        <dbReference type="Rhea" id="RHEA-COMP:15993"/>
        <dbReference type="Rhea" id="RHEA-COMP:15994"/>
        <dbReference type="ChEBI" id="CHEBI:15378"/>
        <dbReference type="ChEBI" id="CHEBI:17319"/>
        <dbReference type="ChEBI" id="CHEBI:29947"/>
        <dbReference type="ChEBI" id="CHEBI:32722"/>
        <dbReference type="ChEBI" id="CHEBI:57618"/>
        <dbReference type="ChEBI" id="CHEBI:57844"/>
        <dbReference type="ChEBI" id="CHEBI:59789"/>
        <dbReference type="ChEBI" id="CHEBI:140311"/>
    </reaction>
</comment>
<keyword evidence="2 8" id="KW-0004">4Fe-4S</keyword>
<dbReference type="InterPro" id="IPR012839">
    <property type="entry name" value="Organic_radical_activase"/>
</dbReference>
<dbReference type="InterPro" id="IPR034457">
    <property type="entry name" value="Organic_radical-activating"/>
</dbReference>
<dbReference type="InterPro" id="IPR030905">
    <property type="entry name" value="CutC_activ_rSAM"/>
</dbReference>
<dbReference type="SFLD" id="SFLDG01118">
    <property type="entry name" value="activating_enzymes__group_2"/>
    <property type="match status" value="1"/>
</dbReference>
<dbReference type="Pfam" id="PF00037">
    <property type="entry name" value="Fer4"/>
    <property type="match status" value="1"/>
</dbReference>
<feature type="binding site" evidence="8">
    <location>
        <position position="34"/>
    </location>
    <ligand>
        <name>[4Fe-4S] cluster</name>
        <dbReference type="ChEBI" id="CHEBI:49883"/>
        <label>1</label>
        <note>4Fe-4S-S-AdoMet</note>
    </ligand>
</feature>
<dbReference type="GO" id="GO:0051539">
    <property type="term" value="F:4 iron, 4 sulfur cluster binding"/>
    <property type="evidence" value="ECO:0007669"/>
    <property type="project" value="UniProtKB-UniRule"/>
</dbReference>
<comment type="function">
    <text evidence="8">Catalyzes activation of the choline trimethylamine-lyase CutC under anaerobic conditions by generation of an organic free radical on a glycine residue, via an homolytic cleavage of S-adenosyl-L-methionine (SAM).</text>
</comment>
<evidence type="ECO:0000313" key="12">
    <source>
        <dbReference type="Proteomes" id="UP000078224"/>
    </source>
</evidence>
<keyword evidence="12" id="KW-1185">Reference proteome</keyword>
<keyword evidence="8" id="KW-0677">Repeat</keyword>
<feature type="binding site" evidence="8">
    <location>
        <begin position="194"/>
        <end position="196"/>
    </location>
    <ligand>
        <name>S-adenosyl-L-methionine</name>
        <dbReference type="ChEBI" id="CHEBI:59789"/>
    </ligand>
</feature>
<dbReference type="PROSITE" id="PS00198">
    <property type="entry name" value="4FE4S_FER_1"/>
    <property type="match status" value="1"/>
</dbReference>
<dbReference type="PROSITE" id="PS01087">
    <property type="entry name" value="RADICAL_ACTIVATING"/>
    <property type="match status" value="1"/>
</dbReference>
<name>A0A1B7JWC8_9GAMM</name>
<feature type="binding site" evidence="8">
    <location>
        <position position="41"/>
    </location>
    <ligand>
        <name>[4Fe-4S] cluster</name>
        <dbReference type="ChEBI" id="CHEBI:49883"/>
        <label>1</label>
        <note>4Fe-4S-S-AdoMet</note>
    </ligand>
</feature>
<keyword evidence="11" id="KW-0456">Lyase</keyword>
<dbReference type="InterPro" id="IPR007197">
    <property type="entry name" value="rSAM"/>
</dbReference>
<dbReference type="GO" id="GO:0016491">
    <property type="term" value="F:oxidoreductase activity"/>
    <property type="evidence" value="ECO:0007669"/>
    <property type="project" value="UniProtKB-UniRule"/>
</dbReference>
<gene>
    <name evidence="8" type="primary">cutD</name>
    <name evidence="11" type="ORF">M998_1599</name>
</gene>
<dbReference type="NCBIfam" id="TIGR04395">
    <property type="entry name" value="cutC_activ_rSAM"/>
    <property type="match status" value="1"/>
</dbReference>
<dbReference type="EC" id="1.97.1.-" evidence="8"/>
<dbReference type="Gene3D" id="3.30.70.20">
    <property type="match status" value="1"/>
</dbReference>
<dbReference type="Gene3D" id="3.80.30.10">
    <property type="entry name" value="pyruvate-formate lyase- activating enzyme"/>
    <property type="match status" value="1"/>
</dbReference>
<dbReference type="GO" id="GO:0046872">
    <property type="term" value="F:metal ion binding"/>
    <property type="evidence" value="ECO:0007669"/>
    <property type="project" value="UniProtKB-KW"/>
</dbReference>
<evidence type="ECO:0000256" key="1">
    <source>
        <dbReference type="ARBA" id="ARBA00009777"/>
    </source>
</evidence>
<evidence type="ECO:0000259" key="10">
    <source>
        <dbReference type="PROSITE" id="PS51918"/>
    </source>
</evidence>
<feature type="binding site" evidence="8">
    <location>
        <position position="145"/>
    </location>
    <ligand>
        <name>S-adenosyl-L-methionine</name>
        <dbReference type="ChEBI" id="CHEBI:59789"/>
    </ligand>
</feature>
<evidence type="ECO:0000256" key="3">
    <source>
        <dbReference type="ARBA" id="ARBA00022691"/>
    </source>
</evidence>